<dbReference type="EMBL" id="JAHSTV010000011">
    <property type="protein sequence ID" value="MBV4466064.1"/>
    <property type="molecule type" value="Genomic_DNA"/>
</dbReference>
<organism evidence="1 2">
    <name type="scientific">Pseudomonas farris</name>
    <dbReference type="NCBI Taxonomy" id="2841207"/>
    <lineage>
        <taxon>Bacteria</taxon>
        <taxon>Pseudomonadati</taxon>
        <taxon>Pseudomonadota</taxon>
        <taxon>Gammaproteobacteria</taxon>
        <taxon>Pseudomonadales</taxon>
        <taxon>Pseudomonadaceae</taxon>
        <taxon>Pseudomonas</taxon>
    </lineage>
</organism>
<sequence>MSLEPGKNVSVVARCNRSTSCTKTAASAGEAVVLVSELSNVRKKTRELQHMLGKKTMGAEILKDAAVEIARSRK</sequence>
<proteinExistence type="predicted"/>
<accession>A0ABS6Q0A5</accession>
<evidence type="ECO:0000313" key="1">
    <source>
        <dbReference type="EMBL" id="MBV4466064.1"/>
    </source>
</evidence>
<keyword evidence="2" id="KW-1185">Reference proteome</keyword>
<gene>
    <name evidence="1" type="ORF">KVG95_22355</name>
</gene>
<reference evidence="1" key="1">
    <citation type="submission" date="2021-06" db="EMBL/GenBank/DDBJ databases">
        <title>Updating the genus Pseudomonas: Description of 43 new species and partition of the Pseudomonas putida group.</title>
        <authorList>
            <person name="Girard L."/>
            <person name="Lood C."/>
            <person name="Vandamme P."/>
            <person name="Rokni-Zadeh H."/>
            <person name="Van Noort V."/>
            <person name="Hofte M."/>
            <person name="Lavigne R."/>
            <person name="De Mot R."/>
        </authorList>
    </citation>
    <scope>NUCLEOTIDE SEQUENCE</scope>
    <source>
        <strain evidence="1">SWRI79</strain>
    </source>
</reference>
<comment type="caution">
    <text evidence="1">The sequence shown here is derived from an EMBL/GenBank/DDBJ whole genome shotgun (WGS) entry which is preliminary data.</text>
</comment>
<protein>
    <submittedName>
        <fullName evidence="1">Uncharacterized protein</fullName>
    </submittedName>
</protein>
<name>A0ABS6Q0A5_9PSED</name>
<dbReference type="Proteomes" id="UP000886900">
    <property type="component" value="Unassembled WGS sequence"/>
</dbReference>
<dbReference type="RefSeq" id="WP_217857998.1">
    <property type="nucleotide sequence ID" value="NZ_JAHSTV010000011.1"/>
</dbReference>
<evidence type="ECO:0000313" key="2">
    <source>
        <dbReference type="Proteomes" id="UP000886900"/>
    </source>
</evidence>